<accession>A0ACC2UBU3</accession>
<name>A0ACC2UBU3_9FUNG</name>
<evidence type="ECO:0000313" key="1">
    <source>
        <dbReference type="EMBL" id="KAJ9084503.1"/>
    </source>
</evidence>
<gene>
    <name evidence="1" type="ORF">DSO57_1023712</name>
</gene>
<organism evidence="1 2">
    <name type="scientific">Entomophthora muscae</name>
    <dbReference type="NCBI Taxonomy" id="34485"/>
    <lineage>
        <taxon>Eukaryota</taxon>
        <taxon>Fungi</taxon>
        <taxon>Fungi incertae sedis</taxon>
        <taxon>Zoopagomycota</taxon>
        <taxon>Entomophthoromycotina</taxon>
        <taxon>Entomophthoromycetes</taxon>
        <taxon>Entomophthorales</taxon>
        <taxon>Entomophthoraceae</taxon>
        <taxon>Entomophthora</taxon>
    </lineage>
</organism>
<sequence>MAPCLILNVSTPSSSSRLFVWLLMTLPCAPPSTRPQRHRLDVFNFNKLKNNNFGYRRESRTSLNWLRPSP</sequence>
<evidence type="ECO:0000313" key="2">
    <source>
        <dbReference type="Proteomes" id="UP001165960"/>
    </source>
</evidence>
<proteinExistence type="predicted"/>
<dbReference type="Proteomes" id="UP001165960">
    <property type="component" value="Unassembled WGS sequence"/>
</dbReference>
<dbReference type="EMBL" id="QTSX02000835">
    <property type="protein sequence ID" value="KAJ9084503.1"/>
    <property type="molecule type" value="Genomic_DNA"/>
</dbReference>
<comment type="caution">
    <text evidence="1">The sequence shown here is derived from an EMBL/GenBank/DDBJ whole genome shotgun (WGS) entry which is preliminary data.</text>
</comment>
<reference evidence="1" key="1">
    <citation type="submission" date="2022-04" db="EMBL/GenBank/DDBJ databases">
        <title>Genome of the entomopathogenic fungus Entomophthora muscae.</title>
        <authorList>
            <person name="Elya C."/>
            <person name="Lovett B.R."/>
            <person name="Lee E."/>
            <person name="Macias A.M."/>
            <person name="Hajek A.E."/>
            <person name="De Bivort B.L."/>
            <person name="Kasson M.T."/>
            <person name="De Fine Licht H.H."/>
            <person name="Stajich J.E."/>
        </authorList>
    </citation>
    <scope>NUCLEOTIDE SEQUENCE</scope>
    <source>
        <strain evidence="1">Berkeley</strain>
    </source>
</reference>
<keyword evidence="2" id="KW-1185">Reference proteome</keyword>
<protein>
    <submittedName>
        <fullName evidence="1">Uncharacterized protein</fullName>
    </submittedName>
</protein>